<dbReference type="RefSeq" id="XP_056491475.1">
    <property type="nucleotide sequence ID" value="XM_056628741.1"/>
</dbReference>
<dbReference type="GeneID" id="81367721"/>
<dbReference type="Proteomes" id="UP001147747">
    <property type="component" value="Unassembled WGS sequence"/>
</dbReference>
<keyword evidence="2" id="KW-1185">Reference proteome</keyword>
<dbReference type="AlphaFoldDB" id="A0A9X0BC38"/>
<evidence type="ECO:0000313" key="1">
    <source>
        <dbReference type="EMBL" id="KAJ5404233.1"/>
    </source>
</evidence>
<gene>
    <name evidence="1" type="ORF">N7509_004104</name>
</gene>
<evidence type="ECO:0000313" key="2">
    <source>
        <dbReference type="Proteomes" id="UP001147747"/>
    </source>
</evidence>
<reference evidence="1" key="1">
    <citation type="submission" date="2022-12" db="EMBL/GenBank/DDBJ databases">
        <authorList>
            <person name="Petersen C."/>
        </authorList>
    </citation>
    <scope>NUCLEOTIDE SEQUENCE</scope>
    <source>
        <strain evidence="1">IBT 29677</strain>
    </source>
</reference>
<reference evidence="1" key="2">
    <citation type="journal article" date="2023" name="IMA Fungus">
        <title>Comparative genomic study of the Penicillium genus elucidates a diverse pangenome and 15 lateral gene transfer events.</title>
        <authorList>
            <person name="Petersen C."/>
            <person name="Sorensen T."/>
            <person name="Nielsen M.R."/>
            <person name="Sondergaard T.E."/>
            <person name="Sorensen J.L."/>
            <person name="Fitzpatrick D.A."/>
            <person name="Frisvad J.C."/>
            <person name="Nielsen K.L."/>
        </authorList>
    </citation>
    <scope>NUCLEOTIDE SEQUENCE</scope>
    <source>
        <strain evidence="1">IBT 29677</strain>
    </source>
</reference>
<accession>A0A9X0BC38</accession>
<proteinExistence type="predicted"/>
<dbReference type="EMBL" id="JAPZBU010000005">
    <property type="protein sequence ID" value="KAJ5404233.1"/>
    <property type="molecule type" value="Genomic_DNA"/>
</dbReference>
<sequence>MLDTTPHFKIGAFRFCFVVTGIAYQCRMKTFKDTPTTTLRFLPTYRLATFQSYRGRWELLRIHAQLVATVYTTMPFDSVKTRLQAFDGNRRLSKLAGLLPFA</sequence>
<comment type="caution">
    <text evidence="1">The sequence shown here is derived from an EMBL/GenBank/DDBJ whole genome shotgun (WGS) entry which is preliminary data.</text>
</comment>
<name>A0A9X0BC38_9EURO</name>
<protein>
    <submittedName>
        <fullName evidence="1">Uncharacterized protein</fullName>
    </submittedName>
</protein>
<organism evidence="1 2">
    <name type="scientific">Penicillium cosmopolitanum</name>
    <dbReference type="NCBI Taxonomy" id="1131564"/>
    <lineage>
        <taxon>Eukaryota</taxon>
        <taxon>Fungi</taxon>
        <taxon>Dikarya</taxon>
        <taxon>Ascomycota</taxon>
        <taxon>Pezizomycotina</taxon>
        <taxon>Eurotiomycetes</taxon>
        <taxon>Eurotiomycetidae</taxon>
        <taxon>Eurotiales</taxon>
        <taxon>Aspergillaceae</taxon>
        <taxon>Penicillium</taxon>
    </lineage>
</organism>
<dbReference type="OrthoDB" id="2104739at2759"/>